<dbReference type="InterPro" id="IPR003660">
    <property type="entry name" value="HAMP_dom"/>
</dbReference>
<organism evidence="3 4">
    <name type="scientific">Thiocapsa imhoffii</name>
    <dbReference type="NCBI Taxonomy" id="382777"/>
    <lineage>
        <taxon>Bacteria</taxon>
        <taxon>Pseudomonadati</taxon>
        <taxon>Pseudomonadota</taxon>
        <taxon>Gammaproteobacteria</taxon>
        <taxon>Chromatiales</taxon>
        <taxon>Chromatiaceae</taxon>
        <taxon>Thiocapsa</taxon>
    </lineage>
</organism>
<reference evidence="3 4" key="1">
    <citation type="journal article" date="2020" name="Microorganisms">
        <title>Osmotic Adaptation and Compatible Solute Biosynthesis of Phototrophic Bacteria as Revealed from Genome Analyses.</title>
        <authorList>
            <person name="Imhoff J.F."/>
            <person name="Rahn T."/>
            <person name="Kunzel S."/>
            <person name="Keller A."/>
            <person name="Neulinger S.C."/>
        </authorList>
    </citation>
    <scope>NUCLEOTIDE SEQUENCE [LARGE SCALE GENOMIC DNA]</scope>
    <source>
        <strain evidence="3 4">DSM 21303</strain>
    </source>
</reference>
<name>A0A9X1B771_9GAMM</name>
<proteinExistence type="predicted"/>
<dbReference type="GO" id="GO:0007165">
    <property type="term" value="P:signal transduction"/>
    <property type="evidence" value="ECO:0007669"/>
    <property type="project" value="InterPro"/>
</dbReference>
<keyword evidence="4" id="KW-1185">Reference proteome</keyword>
<feature type="transmembrane region" description="Helical" evidence="1">
    <location>
        <begin position="12"/>
        <end position="30"/>
    </location>
</feature>
<comment type="caution">
    <text evidence="3">The sequence shown here is derived from an EMBL/GenBank/DDBJ whole genome shotgun (WGS) entry which is preliminary data.</text>
</comment>
<evidence type="ECO:0000259" key="2">
    <source>
        <dbReference type="PROSITE" id="PS50885"/>
    </source>
</evidence>
<dbReference type="Gene3D" id="6.10.340.10">
    <property type="match status" value="1"/>
</dbReference>
<dbReference type="Proteomes" id="UP001138802">
    <property type="component" value="Unassembled WGS sequence"/>
</dbReference>
<dbReference type="PROSITE" id="PS50885">
    <property type="entry name" value="HAMP"/>
    <property type="match status" value="1"/>
</dbReference>
<dbReference type="AlphaFoldDB" id="A0A9X1B771"/>
<dbReference type="GO" id="GO:0016020">
    <property type="term" value="C:membrane"/>
    <property type="evidence" value="ECO:0007669"/>
    <property type="project" value="InterPro"/>
</dbReference>
<evidence type="ECO:0000313" key="4">
    <source>
        <dbReference type="Proteomes" id="UP001138802"/>
    </source>
</evidence>
<keyword evidence="1" id="KW-1133">Transmembrane helix</keyword>
<evidence type="ECO:0000313" key="3">
    <source>
        <dbReference type="EMBL" id="MBK1643534.1"/>
    </source>
</evidence>
<dbReference type="EMBL" id="NRSD01000001">
    <property type="protein sequence ID" value="MBK1643534.1"/>
    <property type="molecule type" value="Genomic_DNA"/>
</dbReference>
<feature type="domain" description="HAMP" evidence="2">
    <location>
        <begin position="309"/>
        <end position="363"/>
    </location>
</feature>
<dbReference type="RefSeq" id="WP_200386288.1">
    <property type="nucleotide sequence ID" value="NZ_NRSD01000001.1"/>
</dbReference>
<protein>
    <recommendedName>
        <fullName evidence="2">HAMP domain-containing protein</fullName>
    </recommendedName>
</protein>
<evidence type="ECO:0000256" key="1">
    <source>
        <dbReference type="SAM" id="Phobius"/>
    </source>
</evidence>
<feature type="transmembrane region" description="Helical" evidence="1">
    <location>
        <begin position="290"/>
        <end position="312"/>
    </location>
</feature>
<keyword evidence="1" id="KW-0812">Transmembrane</keyword>
<keyword evidence="1" id="KW-0472">Membrane</keyword>
<accession>A0A9X1B771</accession>
<gene>
    <name evidence="3" type="ORF">CKO25_02440</name>
</gene>
<sequence>MKTLTSRLRIGEKIALGFGLVILIFLGVILHDQRTLTRLAADYERLHQVFGARQSFAFGIARNMTAMRQAEASFRLHPELTAAMEVAASGRGLADETLALGRLDSSSARTATEIQWLTRDYLLRFVALLDAWVIRGLDENRGLQGQFRHSAHALEAAAMGLTRESWDTADGLALDILQLRRREKDYLLRGGDDYVAMVDQILAQLAQRLDEMRVPEIQGMLAERLRTYDESFHALVEQNRRIAVLGREMDAAAARITPLVEANLELARAELTAMTARWSADARAQGRLNLLIAFGATGAGLIFAVWISLRLARTLRRFARLLDRLVTETPGERIPVTRGARDEVELMARSLNTLADHKATFVDWWRVAMREAVALRDVNRLTAGAPAHEELLELRQAIAGRETLMKQFGEDLGLQLARVQTVVERLDCSQRQRPWLDRQDCEVLSAAALRLAVLAHILEADTPASG</sequence>